<dbReference type="SMART" id="SM00213">
    <property type="entry name" value="UBQ"/>
    <property type="match status" value="1"/>
</dbReference>
<feature type="compositionally biased region" description="Basic and acidic residues" evidence="5">
    <location>
        <begin position="518"/>
        <end position="533"/>
    </location>
</feature>
<reference evidence="9" key="1">
    <citation type="journal article" date="2013" name="Proc. Natl. Acad. Sci. U.S.A.">
        <title>Genome structure and metabolic features in the red seaweed Chondrus crispus shed light on evolution of the Archaeplastida.</title>
        <authorList>
            <person name="Collen J."/>
            <person name="Porcel B."/>
            <person name="Carre W."/>
            <person name="Ball S.G."/>
            <person name="Chaparro C."/>
            <person name="Tonon T."/>
            <person name="Barbeyron T."/>
            <person name="Michel G."/>
            <person name="Noel B."/>
            <person name="Valentin K."/>
            <person name="Elias M."/>
            <person name="Artiguenave F."/>
            <person name="Arun A."/>
            <person name="Aury J.M."/>
            <person name="Barbosa-Neto J.F."/>
            <person name="Bothwell J.H."/>
            <person name="Bouget F.Y."/>
            <person name="Brillet L."/>
            <person name="Cabello-Hurtado F."/>
            <person name="Capella-Gutierrez S."/>
            <person name="Charrier B."/>
            <person name="Cladiere L."/>
            <person name="Cock J.M."/>
            <person name="Coelho S.M."/>
            <person name="Colleoni C."/>
            <person name="Czjzek M."/>
            <person name="Da Silva C."/>
            <person name="Delage L."/>
            <person name="Denoeud F."/>
            <person name="Deschamps P."/>
            <person name="Dittami S.M."/>
            <person name="Gabaldon T."/>
            <person name="Gachon C.M."/>
            <person name="Groisillier A."/>
            <person name="Herve C."/>
            <person name="Jabbari K."/>
            <person name="Katinka M."/>
            <person name="Kloareg B."/>
            <person name="Kowalczyk N."/>
            <person name="Labadie K."/>
            <person name="Leblanc C."/>
            <person name="Lopez P.J."/>
            <person name="McLachlan D.H."/>
            <person name="Meslet-Cladiere L."/>
            <person name="Moustafa A."/>
            <person name="Nehr Z."/>
            <person name="Nyvall Collen P."/>
            <person name="Panaud O."/>
            <person name="Partensky F."/>
            <person name="Poulain J."/>
            <person name="Rensing S.A."/>
            <person name="Rousvoal S."/>
            <person name="Samson G."/>
            <person name="Symeonidi A."/>
            <person name="Weissenbach J."/>
            <person name="Zambounis A."/>
            <person name="Wincker P."/>
            <person name="Boyen C."/>
        </authorList>
    </citation>
    <scope>NUCLEOTIDE SEQUENCE [LARGE SCALE GENOMIC DNA]</scope>
    <source>
        <strain evidence="9">cv. Stackhouse</strain>
    </source>
</reference>
<feature type="compositionally biased region" description="Pro residues" evidence="5">
    <location>
        <begin position="142"/>
        <end position="154"/>
    </location>
</feature>
<feature type="compositionally biased region" description="Low complexity" evidence="5">
    <location>
        <begin position="114"/>
        <end position="141"/>
    </location>
</feature>
<dbReference type="CDD" id="cd01790">
    <property type="entry name" value="Ubl_HERP"/>
    <property type="match status" value="1"/>
</dbReference>
<sequence>MSSPSNPPVDASSPEGTESAESPMFNILVKNPTDRPGSMPFTLDVNVKATVRNLKELLTSSYPGSPSVTSQRLIYAGKLLKDSHSLETILTSTDRPAQHIIHLVVSSRHRAAAATSRASTSRTSTLAGSSAVPYQSSAPSSSPVPPSYPHPNTAPPQNYNNMFHPYVAFQQYPPGVEGQRYPYPPVPGVPPPDPSMYPLPYPPPQFPYPPPPSDVPGNVQAHRNAPQGPLPFAPMDQASYAAHLQAMERIIGDGLAAQYTGAQEAAAAAAARGVREGADARVAAQAAAAAVMHAQAHIQAWTDLNAGLRNNAAPAPPQNRPQGPDAGLGFQFGIGNGAEEGMHQNLNPQENHGIEHDGARVRRYVFHFEVNWTLILKLIFVVYLLGQEGTPRRVYILLSLALVIYLWQTNRLGFLGRIAGIALPNPVQLFEAFFPRVQGPNEEGTQASQSDQDPNAQSPRGSSRFGRGAVVLCFIYSFFYGFVGSLLPAWRPPALPRVEELLHPAENENDNNHGLQDGPREVDDRRDVQAGAE</sequence>
<evidence type="ECO:0000259" key="7">
    <source>
        <dbReference type="PROSITE" id="PS50053"/>
    </source>
</evidence>
<evidence type="ECO:0000256" key="2">
    <source>
        <dbReference type="ARBA" id="ARBA00022692"/>
    </source>
</evidence>
<comment type="subcellular location">
    <subcellularLocation>
        <location evidence="1">Membrane</location>
    </subcellularLocation>
</comment>
<evidence type="ECO:0000256" key="1">
    <source>
        <dbReference type="ARBA" id="ARBA00004370"/>
    </source>
</evidence>
<feature type="transmembrane region" description="Helical" evidence="6">
    <location>
        <begin position="364"/>
        <end position="386"/>
    </location>
</feature>
<feature type="region of interest" description="Disordered" evidence="5">
    <location>
        <begin position="440"/>
        <end position="463"/>
    </location>
</feature>
<keyword evidence="4 6" id="KW-0472">Membrane</keyword>
<evidence type="ECO:0000313" key="9">
    <source>
        <dbReference type="Proteomes" id="UP000012073"/>
    </source>
</evidence>
<organism evidence="8 9">
    <name type="scientific">Chondrus crispus</name>
    <name type="common">Carrageen Irish moss</name>
    <name type="synonym">Polymorpha crispa</name>
    <dbReference type="NCBI Taxonomy" id="2769"/>
    <lineage>
        <taxon>Eukaryota</taxon>
        <taxon>Rhodophyta</taxon>
        <taxon>Florideophyceae</taxon>
        <taxon>Rhodymeniophycidae</taxon>
        <taxon>Gigartinales</taxon>
        <taxon>Gigartinaceae</taxon>
        <taxon>Chondrus</taxon>
    </lineage>
</organism>
<dbReference type="KEGG" id="ccp:CHC_T00003472001"/>
<proteinExistence type="predicted"/>
<evidence type="ECO:0000256" key="6">
    <source>
        <dbReference type="SAM" id="Phobius"/>
    </source>
</evidence>
<feature type="region of interest" description="Disordered" evidence="5">
    <location>
        <begin position="114"/>
        <end position="159"/>
    </location>
</feature>
<dbReference type="InterPro" id="IPR000626">
    <property type="entry name" value="Ubiquitin-like_dom"/>
</dbReference>
<evidence type="ECO:0000256" key="4">
    <source>
        <dbReference type="ARBA" id="ARBA00023136"/>
    </source>
</evidence>
<feature type="transmembrane region" description="Helical" evidence="6">
    <location>
        <begin position="469"/>
        <end position="490"/>
    </location>
</feature>
<dbReference type="InterPro" id="IPR039751">
    <property type="entry name" value="HERPUD1/2"/>
</dbReference>
<feature type="region of interest" description="Disordered" evidence="5">
    <location>
        <begin position="504"/>
        <end position="533"/>
    </location>
</feature>
<keyword evidence="2 6" id="KW-0812">Transmembrane</keyword>
<dbReference type="GO" id="GO:0016020">
    <property type="term" value="C:membrane"/>
    <property type="evidence" value="ECO:0007669"/>
    <property type="project" value="UniProtKB-SubCell"/>
</dbReference>
<dbReference type="GO" id="GO:0030968">
    <property type="term" value="P:endoplasmic reticulum unfolded protein response"/>
    <property type="evidence" value="ECO:0007669"/>
    <property type="project" value="TreeGrafter"/>
</dbReference>
<dbReference type="OrthoDB" id="4756at2759"/>
<feature type="domain" description="Ubiquitin-like" evidence="7">
    <location>
        <begin position="25"/>
        <end position="87"/>
    </location>
</feature>
<dbReference type="PROSITE" id="PS50053">
    <property type="entry name" value="UBIQUITIN_2"/>
    <property type="match status" value="1"/>
</dbReference>
<name>R7QAY9_CHOCR</name>
<accession>R7QAY9</accession>
<keyword evidence="3 6" id="KW-1133">Transmembrane helix</keyword>
<dbReference type="Gene3D" id="3.10.20.90">
    <property type="entry name" value="Phosphatidylinositol 3-kinase Catalytic Subunit, Chain A, domain 1"/>
    <property type="match status" value="1"/>
</dbReference>
<dbReference type="OMA" id="FEAFFPR"/>
<keyword evidence="9" id="KW-1185">Reference proteome</keyword>
<gene>
    <name evidence="8" type="ORF">CHC_T00003472001</name>
</gene>
<evidence type="ECO:0000256" key="3">
    <source>
        <dbReference type="ARBA" id="ARBA00022989"/>
    </source>
</evidence>
<dbReference type="Pfam" id="PF00240">
    <property type="entry name" value="ubiquitin"/>
    <property type="match status" value="1"/>
</dbReference>
<evidence type="ECO:0000256" key="5">
    <source>
        <dbReference type="SAM" id="MobiDB-lite"/>
    </source>
</evidence>
<dbReference type="RefSeq" id="XP_005715058.1">
    <property type="nucleotide sequence ID" value="XM_005715001.1"/>
</dbReference>
<evidence type="ECO:0000313" key="8">
    <source>
        <dbReference type="EMBL" id="CDF35239.1"/>
    </source>
</evidence>
<dbReference type="GeneID" id="17322775"/>
<feature type="region of interest" description="Disordered" evidence="5">
    <location>
        <begin position="1"/>
        <end position="23"/>
    </location>
</feature>
<feature type="transmembrane region" description="Helical" evidence="6">
    <location>
        <begin position="392"/>
        <end position="408"/>
    </location>
</feature>
<dbReference type="Gramene" id="CDF35239">
    <property type="protein sequence ID" value="CDF35239"/>
    <property type="gene ID" value="CHC_T00003472001"/>
</dbReference>
<feature type="compositionally biased region" description="Polar residues" evidence="5">
    <location>
        <begin position="443"/>
        <end position="461"/>
    </location>
</feature>
<dbReference type="SUPFAM" id="SSF54236">
    <property type="entry name" value="Ubiquitin-like"/>
    <property type="match status" value="1"/>
</dbReference>
<dbReference type="PANTHER" id="PTHR12943">
    <property type="entry name" value="HOMOCYSTEINE-RESPONSIVE ENDOPLASMIC RETICULUM-RESIDENT UNIQUITIN-LIKE DOMAIN HERPUD PROTEIN FAMILY MEMBER"/>
    <property type="match status" value="1"/>
</dbReference>
<dbReference type="AlphaFoldDB" id="R7QAY9"/>
<dbReference type="Proteomes" id="UP000012073">
    <property type="component" value="Unassembled WGS sequence"/>
</dbReference>
<dbReference type="PANTHER" id="PTHR12943:SF27">
    <property type="entry name" value="HOMOCYSTEINE-INDUCED ENDOPLASMIC RETICULUM PROTEIN, ISOFORM A"/>
    <property type="match status" value="1"/>
</dbReference>
<dbReference type="EMBL" id="HG001725">
    <property type="protein sequence ID" value="CDF35239.1"/>
    <property type="molecule type" value="Genomic_DNA"/>
</dbReference>
<dbReference type="STRING" id="2769.R7QAY9"/>
<dbReference type="InterPro" id="IPR029071">
    <property type="entry name" value="Ubiquitin-like_domsf"/>
</dbReference>
<protein>
    <recommendedName>
        <fullName evidence="7">Ubiquitin-like domain-containing protein</fullName>
    </recommendedName>
</protein>